<dbReference type="InterPro" id="IPR039420">
    <property type="entry name" value="WalR-like"/>
</dbReference>
<evidence type="ECO:0000256" key="2">
    <source>
        <dbReference type="PROSITE-ProRule" id="PRU00169"/>
    </source>
</evidence>
<dbReference type="SMART" id="SM00448">
    <property type="entry name" value="REC"/>
    <property type="match status" value="1"/>
</dbReference>
<keyword evidence="1 3" id="KW-0238">DNA-binding</keyword>
<dbReference type="SUPFAM" id="SSF46894">
    <property type="entry name" value="C-terminal effector domain of the bipartite response regulators"/>
    <property type="match status" value="1"/>
</dbReference>
<comment type="caution">
    <text evidence="6">The sequence shown here is derived from an EMBL/GenBank/DDBJ whole genome shotgun (WGS) entry which is preliminary data.</text>
</comment>
<dbReference type="InterPro" id="IPR016032">
    <property type="entry name" value="Sig_transdc_resp-reg_C-effctor"/>
</dbReference>
<dbReference type="GO" id="GO:0032993">
    <property type="term" value="C:protein-DNA complex"/>
    <property type="evidence" value="ECO:0007669"/>
    <property type="project" value="TreeGrafter"/>
</dbReference>
<evidence type="ECO:0000256" key="1">
    <source>
        <dbReference type="ARBA" id="ARBA00023125"/>
    </source>
</evidence>
<dbReference type="PROSITE" id="PS51755">
    <property type="entry name" value="OMPR_PHOB"/>
    <property type="match status" value="1"/>
</dbReference>
<dbReference type="GO" id="GO:0000976">
    <property type="term" value="F:transcription cis-regulatory region binding"/>
    <property type="evidence" value="ECO:0007669"/>
    <property type="project" value="TreeGrafter"/>
</dbReference>
<dbReference type="Gene3D" id="6.10.250.690">
    <property type="match status" value="1"/>
</dbReference>
<dbReference type="InterPro" id="IPR001867">
    <property type="entry name" value="OmpR/PhoB-type_DNA-bd"/>
</dbReference>
<dbReference type="InterPro" id="IPR036388">
    <property type="entry name" value="WH-like_DNA-bd_sf"/>
</dbReference>
<evidence type="ECO:0000259" key="5">
    <source>
        <dbReference type="PROSITE" id="PS51755"/>
    </source>
</evidence>
<name>A0A5C4LX42_9PSEU</name>
<protein>
    <submittedName>
        <fullName evidence="6">Response regulator</fullName>
    </submittedName>
</protein>
<dbReference type="Gene3D" id="1.10.10.10">
    <property type="entry name" value="Winged helix-like DNA-binding domain superfamily/Winged helix DNA-binding domain"/>
    <property type="match status" value="1"/>
</dbReference>
<reference evidence="6 7" key="1">
    <citation type="submission" date="2019-06" db="EMBL/GenBank/DDBJ databases">
        <title>Amycolatopsis alkalitolerans sp. nov., isolated from Gastrodia elata Blume.</title>
        <authorList>
            <person name="Narsing Rao M.P."/>
            <person name="Li W.J."/>
        </authorList>
    </citation>
    <scope>NUCLEOTIDE SEQUENCE [LARGE SCALE GENOMIC DNA]</scope>
    <source>
        <strain evidence="6 7">SYSUP0005</strain>
    </source>
</reference>
<evidence type="ECO:0000256" key="3">
    <source>
        <dbReference type="PROSITE-ProRule" id="PRU01091"/>
    </source>
</evidence>
<evidence type="ECO:0000259" key="4">
    <source>
        <dbReference type="PROSITE" id="PS50110"/>
    </source>
</evidence>
<evidence type="ECO:0000313" key="6">
    <source>
        <dbReference type="EMBL" id="TNC24127.1"/>
    </source>
</evidence>
<dbReference type="GO" id="GO:0006355">
    <property type="term" value="P:regulation of DNA-templated transcription"/>
    <property type="evidence" value="ECO:0007669"/>
    <property type="project" value="InterPro"/>
</dbReference>
<evidence type="ECO:0000313" key="7">
    <source>
        <dbReference type="Proteomes" id="UP000305546"/>
    </source>
</evidence>
<sequence>MGARGGAADEHKPDVAVLDLGLPDLDGAEVITGLRGWSRAPIIVLSGRTATADKVAALAAGADDYVTKPFDVAELLARIRVAVRHATVTAPDPGERAVDAGDFTVDLAAKKVARDGRDVRLTPTEWAVLEILVRDEDLLVTGAQLLNEVWGPEHAEDTHYLRVYVAQLRRKLEPNPSHPRHLITEPGVGYRFTREPER</sequence>
<dbReference type="EMBL" id="VDFW01000016">
    <property type="protein sequence ID" value="TNC24127.1"/>
    <property type="molecule type" value="Genomic_DNA"/>
</dbReference>
<feature type="domain" description="Response regulatory" evidence="4">
    <location>
        <begin position="1"/>
        <end position="83"/>
    </location>
</feature>
<feature type="DNA-binding region" description="OmpR/PhoB-type" evidence="3">
    <location>
        <begin position="95"/>
        <end position="194"/>
    </location>
</feature>
<gene>
    <name evidence="6" type="ORF">FG385_18875</name>
</gene>
<keyword evidence="2" id="KW-0597">Phosphoprotein</keyword>
<dbReference type="SUPFAM" id="SSF52172">
    <property type="entry name" value="CheY-like"/>
    <property type="match status" value="1"/>
</dbReference>
<dbReference type="AlphaFoldDB" id="A0A5C4LX42"/>
<dbReference type="PANTHER" id="PTHR48111:SF50">
    <property type="entry name" value="KDP OPERON TRANSCRIPTIONAL REGULATORY PROTEIN KDPE"/>
    <property type="match status" value="1"/>
</dbReference>
<dbReference type="Gene3D" id="3.40.50.2300">
    <property type="match status" value="1"/>
</dbReference>
<dbReference type="GO" id="GO:0000156">
    <property type="term" value="F:phosphorelay response regulator activity"/>
    <property type="evidence" value="ECO:0007669"/>
    <property type="project" value="TreeGrafter"/>
</dbReference>
<dbReference type="InterPro" id="IPR011006">
    <property type="entry name" value="CheY-like_superfamily"/>
</dbReference>
<dbReference type="FunFam" id="1.10.10.10:FF:000210">
    <property type="entry name" value="Winged-helix transcriptional response regulator KdpE"/>
    <property type="match status" value="1"/>
</dbReference>
<dbReference type="GO" id="GO:0005829">
    <property type="term" value="C:cytosol"/>
    <property type="evidence" value="ECO:0007669"/>
    <property type="project" value="TreeGrafter"/>
</dbReference>
<dbReference type="Pfam" id="PF00072">
    <property type="entry name" value="Response_reg"/>
    <property type="match status" value="1"/>
</dbReference>
<proteinExistence type="predicted"/>
<dbReference type="InterPro" id="IPR001789">
    <property type="entry name" value="Sig_transdc_resp-reg_receiver"/>
</dbReference>
<dbReference type="SMART" id="SM00862">
    <property type="entry name" value="Trans_reg_C"/>
    <property type="match status" value="1"/>
</dbReference>
<dbReference type="Pfam" id="PF00486">
    <property type="entry name" value="Trans_reg_C"/>
    <property type="match status" value="1"/>
</dbReference>
<feature type="domain" description="OmpR/PhoB-type" evidence="5">
    <location>
        <begin position="95"/>
        <end position="194"/>
    </location>
</feature>
<organism evidence="6 7">
    <name type="scientific">Amycolatopsis alkalitolerans</name>
    <dbReference type="NCBI Taxonomy" id="2547244"/>
    <lineage>
        <taxon>Bacteria</taxon>
        <taxon>Bacillati</taxon>
        <taxon>Actinomycetota</taxon>
        <taxon>Actinomycetes</taxon>
        <taxon>Pseudonocardiales</taxon>
        <taxon>Pseudonocardiaceae</taxon>
        <taxon>Amycolatopsis</taxon>
    </lineage>
</organism>
<dbReference type="PROSITE" id="PS50110">
    <property type="entry name" value="RESPONSE_REGULATORY"/>
    <property type="match status" value="1"/>
</dbReference>
<accession>A0A5C4LX42</accession>
<dbReference type="CDD" id="cd00383">
    <property type="entry name" value="trans_reg_C"/>
    <property type="match status" value="1"/>
</dbReference>
<keyword evidence="7" id="KW-1185">Reference proteome</keyword>
<dbReference type="OrthoDB" id="5511894at2"/>
<dbReference type="Proteomes" id="UP000305546">
    <property type="component" value="Unassembled WGS sequence"/>
</dbReference>
<dbReference type="PANTHER" id="PTHR48111">
    <property type="entry name" value="REGULATOR OF RPOS"/>
    <property type="match status" value="1"/>
</dbReference>
<feature type="modified residue" description="4-aspartylphosphate" evidence="2">
    <location>
        <position position="19"/>
    </location>
</feature>